<name>A0A1L3J3J2_9FLAO</name>
<keyword evidence="2" id="KW-1185">Reference proteome</keyword>
<reference evidence="1 2" key="1">
    <citation type="submission" date="2016-11" db="EMBL/GenBank/DDBJ databases">
        <title>Gramella sp. LPB0144 isolated from marine environment.</title>
        <authorList>
            <person name="Kim E."/>
            <person name="Yi H."/>
        </authorList>
    </citation>
    <scope>NUCLEOTIDE SEQUENCE [LARGE SCALE GENOMIC DNA]</scope>
    <source>
        <strain evidence="1 2">LPB0144</strain>
    </source>
</reference>
<proteinExistence type="predicted"/>
<evidence type="ECO:0000313" key="2">
    <source>
        <dbReference type="Proteomes" id="UP000182510"/>
    </source>
</evidence>
<protein>
    <submittedName>
        <fullName evidence="1">Uncharacterized protein</fullName>
    </submittedName>
</protein>
<accession>A0A1L3J3J2</accession>
<dbReference type="EMBL" id="CP018153">
    <property type="protein sequence ID" value="APG59686.1"/>
    <property type="molecule type" value="Genomic_DNA"/>
</dbReference>
<dbReference type="KEGG" id="grl:LPB144_04335"/>
<dbReference type="RefSeq" id="WP_072552340.1">
    <property type="nucleotide sequence ID" value="NZ_CP018153.1"/>
</dbReference>
<dbReference type="AlphaFoldDB" id="A0A1L3J3J2"/>
<gene>
    <name evidence="1" type="ORF">LPB144_04335</name>
</gene>
<sequence length="80" mass="9976">MRVKVLRKVRANNPIYKKGKLYKYYNLTPCYGPNYYYESDWVEDPRELRPIRTKLILQEAKELFDSAWFKYERKRMIRYA</sequence>
<organism evidence="1 2">
    <name type="scientific">Christiangramia salexigens</name>
    <dbReference type="NCBI Taxonomy" id="1913577"/>
    <lineage>
        <taxon>Bacteria</taxon>
        <taxon>Pseudomonadati</taxon>
        <taxon>Bacteroidota</taxon>
        <taxon>Flavobacteriia</taxon>
        <taxon>Flavobacteriales</taxon>
        <taxon>Flavobacteriaceae</taxon>
        <taxon>Christiangramia</taxon>
    </lineage>
</organism>
<evidence type="ECO:0000313" key="1">
    <source>
        <dbReference type="EMBL" id="APG59686.1"/>
    </source>
</evidence>
<dbReference type="Proteomes" id="UP000182510">
    <property type="component" value="Chromosome"/>
</dbReference>